<comment type="caution">
    <text evidence="1">The sequence shown here is derived from an EMBL/GenBank/DDBJ whole genome shotgun (WGS) entry which is preliminary data.</text>
</comment>
<dbReference type="AlphaFoldDB" id="A0ABD5SR36"/>
<keyword evidence="2" id="KW-1185">Reference proteome</keyword>
<evidence type="ECO:0000313" key="1">
    <source>
        <dbReference type="EMBL" id="MFC6766047.1"/>
    </source>
</evidence>
<dbReference type="Proteomes" id="UP001596383">
    <property type="component" value="Unassembled WGS sequence"/>
</dbReference>
<evidence type="ECO:0008006" key="3">
    <source>
        <dbReference type="Google" id="ProtNLM"/>
    </source>
</evidence>
<proteinExistence type="predicted"/>
<sequence>MNADEAHALGDVLESIDNAGGDVRDVDLGRQLEPAQSALAASLLSGTRATETVATLKVVLDTDSGEVTDEDVERNLSDATGIEIDDSVETNDGSDEAVAHDLIETMMERAFAVDGDPSEDRPRSFEHAIRLLVPTEYSGHITEAYEQAMGDSEAENDGGEPE</sequence>
<reference evidence="1 2" key="1">
    <citation type="journal article" date="2019" name="Int. J. Syst. Evol. Microbiol.">
        <title>The Global Catalogue of Microorganisms (GCM) 10K type strain sequencing project: providing services to taxonomists for standard genome sequencing and annotation.</title>
        <authorList>
            <consortium name="The Broad Institute Genomics Platform"/>
            <consortium name="The Broad Institute Genome Sequencing Center for Infectious Disease"/>
            <person name="Wu L."/>
            <person name="Ma J."/>
        </authorList>
    </citation>
    <scope>NUCLEOTIDE SEQUENCE [LARGE SCALE GENOMIC DNA]</scope>
    <source>
        <strain evidence="1 2">LMG 29247</strain>
    </source>
</reference>
<organism evidence="1 2">
    <name type="scientific">Natrinema soli</name>
    <dbReference type="NCBI Taxonomy" id="1930624"/>
    <lineage>
        <taxon>Archaea</taxon>
        <taxon>Methanobacteriati</taxon>
        <taxon>Methanobacteriota</taxon>
        <taxon>Stenosarchaea group</taxon>
        <taxon>Halobacteria</taxon>
        <taxon>Halobacteriales</taxon>
        <taxon>Natrialbaceae</taxon>
        <taxon>Natrinema</taxon>
    </lineage>
</organism>
<accession>A0ABD5SR36</accession>
<name>A0ABD5SR36_9EURY</name>
<gene>
    <name evidence="1" type="ORF">ACFQE6_13920</name>
</gene>
<dbReference type="EMBL" id="JBHSWV010000210">
    <property type="protein sequence ID" value="MFC6766047.1"/>
    <property type="molecule type" value="Genomic_DNA"/>
</dbReference>
<protein>
    <recommendedName>
        <fullName evidence="3">DUF2267 domain-containing protein</fullName>
    </recommendedName>
</protein>
<evidence type="ECO:0000313" key="2">
    <source>
        <dbReference type="Proteomes" id="UP001596383"/>
    </source>
</evidence>
<dbReference type="RefSeq" id="WP_273739040.1">
    <property type="nucleotide sequence ID" value="NZ_JAQIVI010000210.1"/>
</dbReference>